<evidence type="ECO:0000313" key="2">
    <source>
        <dbReference type="Proteomes" id="UP000059074"/>
    </source>
</evidence>
<dbReference type="STRING" id="121290.APY04_0544"/>
<dbReference type="AlphaFoldDB" id="A0A125NW07"/>
<reference evidence="1 2" key="1">
    <citation type="submission" date="2015-10" db="EMBL/GenBank/DDBJ databases">
        <title>Transcriptomic analysis of a linuron degrading triple-species bacterial consortium.</title>
        <authorList>
            <person name="Albers P."/>
        </authorList>
    </citation>
    <scope>NUCLEOTIDE SEQUENCE [LARGE SCALE GENOMIC DNA]</scope>
    <source>
        <strain evidence="1 2">WDL6</strain>
    </source>
</reference>
<dbReference type="RefSeq" id="WP_068459423.1">
    <property type="nucleotide sequence ID" value="NZ_JAEFBX010000002.1"/>
</dbReference>
<dbReference type="Proteomes" id="UP000059074">
    <property type="component" value="Unassembled WGS sequence"/>
</dbReference>
<accession>A0A125NW07</accession>
<evidence type="ECO:0000313" key="1">
    <source>
        <dbReference type="EMBL" id="KWT71293.1"/>
    </source>
</evidence>
<organism evidence="1 2">
    <name type="scientific">Hyphomicrobium sulfonivorans</name>
    <dbReference type="NCBI Taxonomy" id="121290"/>
    <lineage>
        <taxon>Bacteria</taxon>
        <taxon>Pseudomonadati</taxon>
        <taxon>Pseudomonadota</taxon>
        <taxon>Alphaproteobacteria</taxon>
        <taxon>Hyphomicrobiales</taxon>
        <taxon>Hyphomicrobiaceae</taxon>
        <taxon>Hyphomicrobium</taxon>
    </lineage>
</organism>
<sequence>MYPNDPRTLVEQTMASIQRIALKIASLPVEERAAALQDAHNVYADAMHDLGENDAAAAEWVETVMGAIRTLVDRIDEDRGR</sequence>
<proteinExistence type="predicted"/>
<dbReference type="PATRIC" id="fig|121290.4.peg.2574"/>
<protein>
    <submittedName>
        <fullName evidence="1">Uncharacterized protein</fullName>
    </submittedName>
</protein>
<keyword evidence="2" id="KW-1185">Reference proteome</keyword>
<dbReference type="EMBL" id="LMTR01000026">
    <property type="protein sequence ID" value="KWT71293.1"/>
    <property type="molecule type" value="Genomic_DNA"/>
</dbReference>
<name>A0A125NW07_HYPSL</name>
<comment type="caution">
    <text evidence="1">The sequence shown here is derived from an EMBL/GenBank/DDBJ whole genome shotgun (WGS) entry which is preliminary data.</text>
</comment>
<gene>
    <name evidence="1" type="ORF">APY04_0544</name>
</gene>